<dbReference type="CDD" id="cd02440">
    <property type="entry name" value="AdoMet_MTases"/>
    <property type="match status" value="1"/>
</dbReference>
<dbReference type="STRING" id="1111454.HMPREF1250_1295"/>
<dbReference type="OrthoDB" id="9811244at2"/>
<dbReference type="Gene3D" id="3.40.50.150">
    <property type="entry name" value="Vaccinia Virus protein VP39"/>
    <property type="match status" value="1"/>
</dbReference>
<reference evidence="2 3" key="1">
    <citation type="submission" date="2013-09" db="EMBL/GenBank/DDBJ databases">
        <authorList>
            <person name="Durkin A.S."/>
            <person name="Haft D.R."/>
            <person name="McCorrison J."/>
            <person name="Torralba M."/>
            <person name="Gillis M."/>
            <person name="Haft D.H."/>
            <person name="Methe B."/>
            <person name="Sutton G."/>
            <person name="Nelson K.E."/>
        </authorList>
    </citation>
    <scope>NUCLEOTIDE SEQUENCE [LARGE SCALE GENOMIC DNA]</scope>
    <source>
        <strain evidence="2 3">BV3C16-1</strain>
    </source>
</reference>
<evidence type="ECO:0000313" key="2">
    <source>
        <dbReference type="EMBL" id="ERT62437.1"/>
    </source>
</evidence>
<dbReference type="InterPro" id="IPR038390">
    <property type="entry name" value="Metal_Tscrpt_repr_sf"/>
</dbReference>
<organism evidence="2 3">
    <name type="scientific">Megasphaera vaginalis</name>
    <name type="common">ex Srinivasan et al. 2021</name>
    <dbReference type="NCBI Taxonomy" id="1111454"/>
    <lineage>
        <taxon>Bacteria</taxon>
        <taxon>Bacillati</taxon>
        <taxon>Bacillota</taxon>
        <taxon>Negativicutes</taxon>
        <taxon>Veillonellales</taxon>
        <taxon>Veillonellaceae</taxon>
        <taxon>Megasphaera</taxon>
    </lineage>
</organism>
<dbReference type="Pfam" id="PF13649">
    <property type="entry name" value="Methyltransf_25"/>
    <property type="match status" value="1"/>
</dbReference>
<dbReference type="CDD" id="cd10158">
    <property type="entry name" value="CsoR-like_DUF156_1"/>
    <property type="match status" value="1"/>
</dbReference>
<dbReference type="GO" id="GO:0045892">
    <property type="term" value="P:negative regulation of DNA-templated transcription"/>
    <property type="evidence" value="ECO:0007669"/>
    <property type="project" value="UniProtKB-ARBA"/>
</dbReference>
<dbReference type="InterPro" id="IPR041698">
    <property type="entry name" value="Methyltransf_25"/>
</dbReference>
<dbReference type="eggNOG" id="COG2226">
    <property type="taxonomic scope" value="Bacteria"/>
</dbReference>
<dbReference type="Pfam" id="PF02583">
    <property type="entry name" value="Trns_repr_metal"/>
    <property type="match status" value="1"/>
</dbReference>
<dbReference type="PANTHER" id="PTHR33677:SF3">
    <property type="entry name" value="COPPER-SENSING TRANSCRIPTIONAL REPRESSOR RICR"/>
    <property type="match status" value="1"/>
</dbReference>
<feature type="domain" description="Methyltransferase" evidence="1">
    <location>
        <begin position="41"/>
        <end position="135"/>
    </location>
</feature>
<dbReference type="GO" id="GO:0046872">
    <property type="term" value="F:metal ion binding"/>
    <property type="evidence" value="ECO:0007669"/>
    <property type="project" value="InterPro"/>
</dbReference>
<dbReference type="Gene3D" id="1.20.58.1000">
    <property type="entry name" value="Metal-sensitive repressor, helix protomer"/>
    <property type="match status" value="1"/>
</dbReference>
<dbReference type="InterPro" id="IPR029063">
    <property type="entry name" value="SAM-dependent_MTases_sf"/>
</dbReference>
<sequence>MDKEHMFFDNYAANWDRDRKEDAALIGRLLDLADIPAAAVVLDVGCGTGVLLPYLHARLGGGRIDALDYSKAMLTKAKEKYGALEGISFIEKDILKYDVPPGTYDTVLCFDFYPHMSKNTHRFIKQIGSAVRDGGDLIIMHDQGRQKVNAMNPGHLAEGEAALPAIDVMSTLLTGAGFVVTAAVDDGTIYFVKARRCLELPVPTADGDRSQSAHCGRYHQQEKIVINRLARISGHLEAVKRMIEGGRDCSDVLIQLAAVDSAVVSVSKVILKDHIDHCLVEAVKQNDLGAVERLKQAITIFVK</sequence>
<dbReference type="GO" id="GO:0003677">
    <property type="term" value="F:DNA binding"/>
    <property type="evidence" value="ECO:0007669"/>
    <property type="project" value="InterPro"/>
</dbReference>
<dbReference type="SUPFAM" id="SSF53335">
    <property type="entry name" value="S-adenosyl-L-methionine-dependent methyltransferases"/>
    <property type="match status" value="1"/>
</dbReference>
<dbReference type="RefSeq" id="WP_023052611.1">
    <property type="nucleotide sequence ID" value="NZ_AWXA01000004.1"/>
</dbReference>
<name>U7USL3_9FIRM</name>
<dbReference type="AlphaFoldDB" id="U7USL3"/>
<evidence type="ECO:0000259" key="1">
    <source>
        <dbReference type="Pfam" id="PF13649"/>
    </source>
</evidence>
<dbReference type="PATRIC" id="fig|1111454.3.peg.120"/>
<accession>U7USL3</accession>
<keyword evidence="3" id="KW-1185">Reference proteome</keyword>
<dbReference type="PANTHER" id="PTHR33677">
    <property type="entry name" value="TRANSCRIPTIONAL REPRESSOR FRMR-RELATED"/>
    <property type="match status" value="1"/>
</dbReference>
<protein>
    <submittedName>
        <fullName evidence="2">Metal-sensitive transcriptional repressor</fullName>
    </submittedName>
</protein>
<dbReference type="EMBL" id="AWXA01000004">
    <property type="protein sequence ID" value="ERT62437.1"/>
    <property type="molecule type" value="Genomic_DNA"/>
</dbReference>
<dbReference type="Proteomes" id="UP000017090">
    <property type="component" value="Unassembled WGS sequence"/>
</dbReference>
<dbReference type="eggNOG" id="COG1937">
    <property type="taxonomic scope" value="Bacteria"/>
</dbReference>
<proteinExistence type="predicted"/>
<dbReference type="InterPro" id="IPR003735">
    <property type="entry name" value="Metal_Tscrpt_repr"/>
</dbReference>
<evidence type="ECO:0000313" key="3">
    <source>
        <dbReference type="Proteomes" id="UP000017090"/>
    </source>
</evidence>
<gene>
    <name evidence="2" type="ORF">HMPREF1250_1295</name>
</gene>
<comment type="caution">
    <text evidence="2">The sequence shown here is derived from an EMBL/GenBank/DDBJ whole genome shotgun (WGS) entry which is preliminary data.</text>
</comment>